<organism evidence="8 9">
    <name type="scientific">Helicobacter fennelliae</name>
    <dbReference type="NCBI Taxonomy" id="215"/>
    <lineage>
        <taxon>Bacteria</taxon>
        <taxon>Pseudomonadati</taxon>
        <taxon>Campylobacterota</taxon>
        <taxon>Epsilonproteobacteria</taxon>
        <taxon>Campylobacterales</taxon>
        <taxon>Helicobacteraceae</taxon>
        <taxon>Helicobacter</taxon>
    </lineage>
</organism>
<evidence type="ECO:0000256" key="2">
    <source>
        <dbReference type="ARBA" id="ARBA00022475"/>
    </source>
</evidence>
<dbReference type="Gene3D" id="1.20.1530.10">
    <property type="entry name" value="Na+/H+ antiporter like domain"/>
    <property type="match status" value="1"/>
</dbReference>
<keyword evidence="4 7" id="KW-0812">Transmembrane</keyword>
<feature type="transmembrane region" description="Helical" evidence="7">
    <location>
        <begin position="110"/>
        <end position="131"/>
    </location>
</feature>
<evidence type="ECO:0000256" key="6">
    <source>
        <dbReference type="ARBA" id="ARBA00023136"/>
    </source>
</evidence>
<keyword evidence="3" id="KW-0997">Cell inner membrane</keyword>
<keyword evidence="5 7" id="KW-1133">Transmembrane helix</keyword>
<protein>
    <recommendedName>
        <fullName evidence="7">Na(+)/H(+) antiporter NhaA</fullName>
    </recommendedName>
    <alternativeName>
        <fullName evidence="7">Sodium/proton antiporter NhaA</fullName>
    </alternativeName>
</protein>
<dbReference type="InterPro" id="IPR023171">
    <property type="entry name" value="Na/H_antiporter_dom_sf"/>
</dbReference>
<keyword evidence="6 7" id="KW-0472">Membrane</keyword>
<feature type="transmembrane region" description="Helical" evidence="7">
    <location>
        <begin position="171"/>
        <end position="190"/>
    </location>
</feature>
<proteinExistence type="inferred from homology"/>
<dbReference type="GO" id="GO:0005886">
    <property type="term" value="C:plasma membrane"/>
    <property type="evidence" value="ECO:0007669"/>
    <property type="project" value="UniProtKB-SubCell"/>
</dbReference>
<dbReference type="Proteomes" id="UP000250166">
    <property type="component" value="Unassembled WGS sequence"/>
</dbReference>
<reference evidence="8 9" key="1">
    <citation type="submission" date="2018-06" db="EMBL/GenBank/DDBJ databases">
        <authorList>
            <consortium name="Pathogen Informatics"/>
            <person name="Doyle S."/>
        </authorList>
    </citation>
    <scope>NUCLEOTIDE SEQUENCE [LARGE SCALE GENOMIC DNA]</scope>
    <source>
        <strain evidence="8 9">NCTC13102</strain>
    </source>
</reference>
<evidence type="ECO:0000256" key="7">
    <source>
        <dbReference type="HAMAP-Rule" id="MF_01844"/>
    </source>
</evidence>
<comment type="subcellular location">
    <subcellularLocation>
        <location evidence="1">Cell inner membrane</location>
        <topology evidence="1">Multi-pass membrane protein</topology>
    </subcellularLocation>
    <subcellularLocation>
        <location evidence="7">Cell membrane</location>
        <topology evidence="7">Multi-pass membrane protein</topology>
    </subcellularLocation>
</comment>
<comment type="similarity">
    <text evidence="7">Belongs to the NhaA Na(+)/H(+) (TC 2.A.33) antiporter family.</text>
</comment>
<feature type="transmembrane region" description="Helical" evidence="7">
    <location>
        <begin position="21"/>
        <end position="46"/>
    </location>
</feature>
<dbReference type="InterPro" id="IPR004670">
    <property type="entry name" value="NhaA"/>
</dbReference>
<evidence type="ECO:0000256" key="4">
    <source>
        <dbReference type="ARBA" id="ARBA00022692"/>
    </source>
</evidence>
<keyword evidence="7" id="KW-0813">Transport</keyword>
<comment type="catalytic activity">
    <reaction evidence="7">
        <text>Na(+)(in) + 2 H(+)(out) = Na(+)(out) + 2 H(+)(in)</text>
        <dbReference type="Rhea" id="RHEA:29251"/>
        <dbReference type="ChEBI" id="CHEBI:15378"/>
        <dbReference type="ChEBI" id="CHEBI:29101"/>
    </reaction>
</comment>
<sequence length="495" mass="55070">MANHIKIPHDTYVKDKLKKNLYAFINHESFSGILIFFCVIFAMLIANSQFSHTYFEFQELKIGVFWGESQYGMTILHAINDVAMSLFFLMIGLETKREILYGELVGFKKIAFPVLGAIGGIIMPIVIYLAFNHDTPSAGGFGVAMSTDTAFALGAILLLGKRVPLSLKIFLVTLAVIDDLGAILVIVFFYTSSLNAFWLVIAGIIIAILLYYNYQDKHRLAAYLILGIFLWIAIYNSGIHATIAAVIVAFSIPGRSNVSDHYLTNLKNELNKIDILIKNGSNFFETHIQKQQKNIFKEWIYDLGNFFKSDQNLTKKFNIKEQSKRAQILDSISKYSAYAQNPLIQVQTFLHPVCSYFVIPVFAFVNAGVKLDSNIDFSLDHIFLGTVLGLVLGKPIGILLFVLIGEKCKIATKPKDLTYAHIFATSCLAGIGFTMSIFVANLAYNNQNAINLAKISILYASSIALIVGISALYLSTKPTKNQDTQELAESTPQKP</sequence>
<keyword evidence="7" id="KW-0406">Ion transport</keyword>
<feature type="transmembrane region" description="Helical" evidence="7">
    <location>
        <begin position="71"/>
        <end position="89"/>
    </location>
</feature>
<feature type="transmembrane region" description="Helical" evidence="7">
    <location>
        <begin position="382"/>
        <end position="405"/>
    </location>
</feature>
<comment type="function">
    <text evidence="7">Na(+)/H(+) antiporter that extrudes sodium in exchange for external protons.</text>
</comment>
<keyword evidence="7" id="KW-0050">Antiport</keyword>
<dbReference type="HAMAP" id="MF_01844">
    <property type="entry name" value="NhaA"/>
    <property type="match status" value="1"/>
</dbReference>
<name>A0A2X3B1J4_9HELI</name>
<dbReference type="GO" id="GO:0006885">
    <property type="term" value="P:regulation of pH"/>
    <property type="evidence" value="ECO:0007669"/>
    <property type="project" value="UniProtKB-UniRule"/>
</dbReference>
<gene>
    <name evidence="8" type="primary">nhaA_2</name>
    <name evidence="7" type="synonym">nhaA</name>
    <name evidence="8" type="ORF">NCTC13102_01562</name>
</gene>
<evidence type="ECO:0000256" key="1">
    <source>
        <dbReference type="ARBA" id="ARBA00004429"/>
    </source>
</evidence>
<feature type="transmembrane region" description="Helical" evidence="7">
    <location>
        <begin position="417"/>
        <end position="444"/>
    </location>
</feature>
<dbReference type="GO" id="GO:0015385">
    <property type="term" value="F:sodium:proton antiporter activity"/>
    <property type="evidence" value="ECO:0007669"/>
    <property type="project" value="UniProtKB-UniRule"/>
</dbReference>
<evidence type="ECO:0000256" key="3">
    <source>
        <dbReference type="ARBA" id="ARBA00022519"/>
    </source>
</evidence>
<feature type="transmembrane region" description="Helical" evidence="7">
    <location>
        <begin position="456"/>
        <end position="474"/>
    </location>
</feature>
<keyword evidence="7" id="KW-0739">Sodium transport</keyword>
<dbReference type="EMBL" id="UAWL01000006">
    <property type="protein sequence ID" value="SQB99088.1"/>
    <property type="molecule type" value="Genomic_DNA"/>
</dbReference>
<dbReference type="Pfam" id="PF06965">
    <property type="entry name" value="Na_H_antiport_1"/>
    <property type="match status" value="1"/>
</dbReference>
<accession>A0A2X3B1J4</accession>
<evidence type="ECO:0000256" key="5">
    <source>
        <dbReference type="ARBA" id="ARBA00022989"/>
    </source>
</evidence>
<feature type="transmembrane region" description="Helical" evidence="7">
    <location>
        <begin position="196"/>
        <end position="214"/>
    </location>
</feature>
<dbReference type="NCBIfam" id="TIGR00773">
    <property type="entry name" value="NhaA"/>
    <property type="match status" value="1"/>
</dbReference>
<feature type="transmembrane region" description="Helical" evidence="7">
    <location>
        <begin position="221"/>
        <end position="252"/>
    </location>
</feature>
<keyword evidence="7" id="KW-0915">Sodium</keyword>
<dbReference type="AlphaFoldDB" id="A0A2X3B1J4"/>
<evidence type="ECO:0000313" key="9">
    <source>
        <dbReference type="Proteomes" id="UP000250166"/>
    </source>
</evidence>
<keyword evidence="2 7" id="KW-1003">Cell membrane</keyword>
<dbReference type="PANTHER" id="PTHR30341">
    <property type="entry name" value="SODIUM ION/PROTON ANTIPORTER NHAA-RELATED"/>
    <property type="match status" value="1"/>
</dbReference>
<dbReference type="RefSeq" id="WP_023948556.1">
    <property type="nucleotide sequence ID" value="NZ_JAERIV010000002.1"/>
</dbReference>
<evidence type="ECO:0000313" key="8">
    <source>
        <dbReference type="EMBL" id="SQB99088.1"/>
    </source>
</evidence>
<feature type="transmembrane region" description="Helical" evidence="7">
    <location>
        <begin position="137"/>
        <end position="159"/>
    </location>
</feature>
<dbReference type="PANTHER" id="PTHR30341:SF0">
    <property type="entry name" value="NA(+)_H(+) ANTIPORTER NHAA"/>
    <property type="match status" value="1"/>
</dbReference>